<dbReference type="RefSeq" id="WP_336349055.1">
    <property type="nucleotide sequence ID" value="NZ_JAZAQL010000001.1"/>
</dbReference>
<dbReference type="GO" id="GO:0016301">
    <property type="term" value="F:kinase activity"/>
    <property type="evidence" value="ECO:0007669"/>
    <property type="project" value="UniProtKB-KW"/>
</dbReference>
<proteinExistence type="inferred from homology"/>
<comment type="similarity">
    <text evidence="1">Belongs to the carbohydrate kinase PfkB family.</text>
</comment>
<dbReference type="NCBIfam" id="NF041332">
    <property type="entry name" value="KDG_KDGal_kin_Halo"/>
    <property type="match status" value="1"/>
</dbReference>
<dbReference type="EMBL" id="JBHSXN010000001">
    <property type="protein sequence ID" value="MFC6952059.1"/>
    <property type="molecule type" value="Genomic_DNA"/>
</dbReference>
<dbReference type="Proteomes" id="UP001596395">
    <property type="component" value="Unassembled WGS sequence"/>
</dbReference>
<evidence type="ECO:0000313" key="5">
    <source>
        <dbReference type="EMBL" id="MFC6952059.1"/>
    </source>
</evidence>
<gene>
    <name evidence="5" type="primary">kdgK1</name>
    <name evidence="5" type="ORF">ACFQGB_04215</name>
</gene>
<reference evidence="5 6" key="1">
    <citation type="journal article" date="2019" name="Int. J. Syst. Evol. Microbiol.">
        <title>The Global Catalogue of Microorganisms (GCM) 10K type strain sequencing project: providing services to taxonomists for standard genome sequencing and annotation.</title>
        <authorList>
            <consortium name="The Broad Institute Genomics Platform"/>
            <consortium name="The Broad Institute Genome Sequencing Center for Infectious Disease"/>
            <person name="Wu L."/>
            <person name="Ma J."/>
        </authorList>
    </citation>
    <scope>NUCLEOTIDE SEQUENCE [LARGE SCALE GENOMIC DNA]</scope>
    <source>
        <strain evidence="5 6">GX26</strain>
    </source>
</reference>
<dbReference type="InterPro" id="IPR029056">
    <property type="entry name" value="Ribokinase-like"/>
</dbReference>
<dbReference type="PANTHER" id="PTHR43085">
    <property type="entry name" value="HEXOKINASE FAMILY MEMBER"/>
    <property type="match status" value="1"/>
</dbReference>
<evidence type="ECO:0000259" key="4">
    <source>
        <dbReference type="Pfam" id="PF00294"/>
    </source>
</evidence>
<keyword evidence="3" id="KW-0418">Kinase</keyword>
<sequence length="320" mass="34643">MSDDLVTFGETMLRLSPPNDERLETAREFEVRAAGAESNTAIAAERLGAVTTWMSKLPNTALGHRVDGGLRQYGINTDVVWTDDDDVRQGTYYLESAGRPRGSNVVYDREDAAVTTATPEELDVDRIRNAQAFYTTGITPALSPQLRETAATLLDAAQQAGTMTAFDVNYRSKLWSPEEARKTVTQFFQVVDVLIIALKDAKAILNYEGDATQLAHHLASEFDFKTVVVTRGDQGALAWNDNVIHEQPAFETDTVDAVGTGDAFAGAFLAQRLSGADIQKALKYAAATAALKRTIPGDVATVTKPEVDAVVNEGNADISR</sequence>
<dbReference type="SUPFAM" id="SSF53613">
    <property type="entry name" value="Ribokinase-like"/>
    <property type="match status" value="1"/>
</dbReference>
<evidence type="ECO:0000313" key="6">
    <source>
        <dbReference type="Proteomes" id="UP001596395"/>
    </source>
</evidence>
<dbReference type="InterPro" id="IPR011611">
    <property type="entry name" value="PfkB_dom"/>
</dbReference>
<dbReference type="AlphaFoldDB" id="A0ABD5VF03"/>
<evidence type="ECO:0000256" key="2">
    <source>
        <dbReference type="ARBA" id="ARBA00022679"/>
    </source>
</evidence>
<comment type="caution">
    <text evidence="5">The sequence shown here is derived from an EMBL/GenBank/DDBJ whole genome shotgun (WGS) entry which is preliminary data.</text>
</comment>
<organism evidence="5 6">
    <name type="scientific">Halorubellus litoreus</name>
    <dbReference type="NCBI Taxonomy" id="755308"/>
    <lineage>
        <taxon>Archaea</taxon>
        <taxon>Methanobacteriati</taxon>
        <taxon>Methanobacteriota</taxon>
        <taxon>Stenosarchaea group</taxon>
        <taxon>Halobacteria</taxon>
        <taxon>Halobacteriales</taxon>
        <taxon>Halorubellaceae</taxon>
        <taxon>Halorubellus</taxon>
    </lineage>
</organism>
<dbReference type="Gene3D" id="3.40.1190.20">
    <property type="match status" value="1"/>
</dbReference>
<dbReference type="PANTHER" id="PTHR43085:SF57">
    <property type="entry name" value="CARBOHYDRATE KINASE PFKB DOMAIN-CONTAINING PROTEIN"/>
    <property type="match status" value="1"/>
</dbReference>
<dbReference type="CDD" id="cd01166">
    <property type="entry name" value="KdgK"/>
    <property type="match status" value="1"/>
</dbReference>
<feature type="domain" description="Carbohydrate kinase PfkB" evidence="4">
    <location>
        <begin position="4"/>
        <end position="299"/>
    </location>
</feature>
<accession>A0ABD5VF03</accession>
<dbReference type="EC" id="2.7.1.178" evidence="5"/>
<dbReference type="InterPro" id="IPR054871">
    <property type="entry name" value="KDG_KDGal_kin_Halo"/>
</dbReference>
<evidence type="ECO:0000256" key="1">
    <source>
        <dbReference type="ARBA" id="ARBA00010688"/>
    </source>
</evidence>
<keyword evidence="2 5" id="KW-0808">Transferase</keyword>
<evidence type="ECO:0000256" key="3">
    <source>
        <dbReference type="ARBA" id="ARBA00022777"/>
    </source>
</evidence>
<name>A0ABD5VF03_9EURY</name>
<dbReference type="Pfam" id="PF00294">
    <property type="entry name" value="PfkB"/>
    <property type="match status" value="1"/>
</dbReference>
<protein>
    <submittedName>
        <fullName evidence="5">Bifunctional 2-dehydro-3-deoxygluconokinase/2-dehydro-3-deoxygalactonokinase</fullName>
        <ecNumber evidence="5">2.7.1.178</ecNumber>
    </submittedName>
</protein>
<keyword evidence="6" id="KW-1185">Reference proteome</keyword>
<dbReference type="InterPro" id="IPR050306">
    <property type="entry name" value="PfkB_Carbo_kinase"/>
</dbReference>